<sequence>MVYYVRFLKTPRIQQQKGSVSITALICITTDLGDSFLAEDADLVVTAAKDSEIVYESQIKWNAYNRELPITLGPLPANLIHKTLSLTIDTWPESQPKSMSEHRLSPWPSIPLVVGATSAPFGPQSAPAAKLVRRTIHAPEAAELQVWEETGNSIARHIWDAGLATVMYLGETLHHMSQRAHAAKRGKAPTACTMPALEKVLSTSRTSLTRVVELGAGCGIVGIGLAQMLANCSVLLTDLPEVEEIITRNIHCTRPGDVSSVRYQNLDWEQPPDDLCSQPIALILVSDCTYNADSLPVLVSCLDRLVRTSPEAIILVSLKRRHDSETVFFDLMRSSGFRSVQDSMEIPSEHGQVDEIEFHCYSRDARV</sequence>
<dbReference type="PANTHER" id="PTHR14614">
    <property type="entry name" value="HEPATOCELLULAR CARCINOMA-ASSOCIATED ANTIGEN"/>
    <property type="match status" value="1"/>
</dbReference>
<dbReference type="Proteomes" id="UP001153618">
    <property type="component" value="Unassembled WGS sequence"/>
</dbReference>
<evidence type="ECO:0000313" key="2">
    <source>
        <dbReference type="Proteomes" id="UP001153618"/>
    </source>
</evidence>
<accession>A0A9W4IDI5</accession>
<keyword evidence="2" id="KW-1185">Reference proteome</keyword>
<organism evidence="1 2">
    <name type="scientific">Penicillium olsonii</name>
    <dbReference type="NCBI Taxonomy" id="99116"/>
    <lineage>
        <taxon>Eukaryota</taxon>
        <taxon>Fungi</taxon>
        <taxon>Dikarya</taxon>
        <taxon>Ascomycota</taxon>
        <taxon>Pezizomycotina</taxon>
        <taxon>Eurotiomycetes</taxon>
        <taxon>Eurotiomycetidae</taxon>
        <taxon>Eurotiales</taxon>
        <taxon>Aspergillaceae</taxon>
        <taxon>Penicillium</taxon>
    </lineage>
</organism>
<dbReference type="InterPro" id="IPR019410">
    <property type="entry name" value="Methyltransf_16"/>
</dbReference>
<dbReference type="EMBL" id="CAJVOS010000093">
    <property type="protein sequence ID" value="CAG8286470.1"/>
    <property type="molecule type" value="Genomic_DNA"/>
</dbReference>
<dbReference type="CDD" id="cd02440">
    <property type="entry name" value="AdoMet_MTases"/>
    <property type="match status" value="1"/>
</dbReference>
<dbReference type="Pfam" id="PF10294">
    <property type="entry name" value="Methyltransf_16"/>
    <property type="match status" value="1"/>
</dbReference>
<protein>
    <submittedName>
        <fullName evidence="1">Uncharacterized protein</fullName>
    </submittedName>
</protein>
<gene>
    <name evidence="1" type="ORF">POLS_LOCUS9590</name>
</gene>
<dbReference type="OrthoDB" id="413520at2759"/>
<comment type="caution">
    <text evidence="1">The sequence shown here is derived from an EMBL/GenBank/DDBJ whole genome shotgun (WGS) entry which is preliminary data.</text>
</comment>
<evidence type="ECO:0000313" key="1">
    <source>
        <dbReference type="EMBL" id="CAG8286470.1"/>
    </source>
</evidence>
<dbReference type="Gene3D" id="3.40.50.150">
    <property type="entry name" value="Vaccinia Virus protein VP39"/>
    <property type="match status" value="1"/>
</dbReference>
<proteinExistence type="predicted"/>
<dbReference type="InterPro" id="IPR029063">
    <property type="entry name" value="SAM-dependent_MTases_sf"/>
</dbReference>
<dbReference type="SUPFAM" id="SSF53335">
    <property type="entry name" value="S-adenosyl-L-methionine-dependent methyltransferases"/>
    <property type="match status" value="1"/>
</dbReference>
<reference evidence="1" key="1">
    <citation type="submission" date="2021-07" db="EMBL/GenBank/DDBJ databases">
        <authorList>
            <person name="Branca A.L. A."/>
        </authorList>
    </citation>
    <scope>NUCLEOTIDE SEQUENCE</scope>
</reference>
<dbReference type="GO" id="GO:0005829">
    <property type="term" value="C:cytosol"/>
    <property type="evidence" value="ECO:0007669"/>
    <property type="project" value="TreeGrafter"/>
</dbReference>
<dbReference type="AlphaFoldDB" id="A0A9W4IDI5"/>
<dbReference type="GO" id="GO:0008757">
    <property type="term" value="F:S-adenosylmethionine-dependent methyltransferase activity"/>
    <property type="evidence" value="ECO:0007669"/>
    <property type="project" value="UniProtKB-ARBA"/>
</dbReference>
<dbReference type="PANTHER" id="PTHR14614:SF132">
    <property type="entry name" value="PROTEIN-LYSINE METHYLTRANSFERASE C42C1.13"/>
    <property type="match status" value="1"/>
</dbReference>
<name>A0A9W4IDI5_PENOL</name>